<evidence type="ECO:0000313" key="10">
    <source>
        <dbReference type="Proteomes" id="UP000243406"/>
    </source>
</evidence>
<evidence type="ECO:0000256" key="1">
    <source>
        <dbReference type="ARBA" id="ARBA00004651"/>
    </source>
</evidence>
<name>A0A1T5A2Q4_9FIRM</name>
<evidence type="ECO:0000256" key="2">
    <source>
        <dbReference type="ARBA" id="ARBA00007362"/>
    </source>
</evidence>
<keyword evidence="6 7" id="KW-0472">Membrane</keyword>
<dbReference type="InterPro" id="IPR000620">
    <property type="entry name" value="EamA_dom"/>
</dbReference>
<dbReference type="InterPro" id="IPR037185">
    <property type="entry name" value="EmrE-like"/>
</dbReference>
<accession>A0A1T5A2Q4</accession>
<evidence type="ECO:0000256" key="5">
    <source>
        <dbReference type="ARBA" id="ARBA00022989"/>
    </source>
</evidence>
<feature type="transmembrane region" description="Helical" evidence="7">
    <location>
        <begin position="71"/>
        <end position="90"/>
    </location>
</feature>
<feature type="domain" description="EamA" evidence="8">
    <location>
        <begin position="152"/>
        <end position="292"/>
    </location>
</feature>
<keyword evidence="4 7" id="KW-0812">Transmembrane</keyword>
<feature type="transmembrane region" description="Helical" evidence="7">
    <location>
        <begin position="184"/>
        <end position="204"/>
    </location>
</feature>
<dbReference type="AlphaFoldDB" id="A0A1T5A2Q4"/>
<dbReference type="Proteomes" id="UP000243406">
    <property type="component" value="Unassembled WGS sequence"/>
</dbReference>
<evidence type="ECO:0000256" key="7">
    <source>
        <dbReference type="SAM" id="Phobius"/>
    </source>
</evidence>
<dbReference type="GO" id="GO:0005886">
    <property type="term" value="C:plasma membrane"/>
    <property type="evidence" value="ECO:0007669"/>
    <property type="project" value="UniProtKB-SubCell"/>
</dbReference>
<dbReference type="RefSeq" id="WP_079588653.1">
    <property type="nucleotide sequence ID" value="NZ_FUYN01000001.1"/>
</dbReference>
<sequence length="306" mass="33686">MEKRSYLPEIAATLMATIFGMSFMFSKLALANHTPIELIAHRFLLAFLIMSILVLFKVIKIDLKGKNMKNLFLLSFAQPILYFIFESYGIKYSASSQAGIMIALIPVCVAILGTIFLGEKNTKQEIFFILLSVAGVVYIAYGKQVDESSSPIGIILLLGAVISSSVYSIISRKISGEFTSSERTYSMMLYGALVFNAINLATHINNGNLNQYFTPWSDPAFVTALLYLGIVSSIIAFFLSNYSLTYLEASKASVFANLATVVSIIMGTVFLKESFSINQIIGSLMILVGVFGTQYTNIMQTKNRTA</sequence>
<reference evidence="10" key="1">
    <citation type="submission" date="2017-02" db="EMBL/GenBank/DDBJ databases">
        <authorList>
            <person name="Varghese N."/>
            <person name="Submissions S."/>
        </authorList>
    </citation>
    <scope>NUCLEOTIDE SEQUENCE [LARGE SCALE GENOMIC DNA]</scope>
    <source>
        <strain evidence="10">ATCC 35199</strain>
    </source>
</reference>
<evidence type="ECO:0000256" key="6">
    <source>
        <dbReference type="ARBA" id="ARBA00023136"/>
    </source>
</evidence>
<feature type="transmembrane region" description="Helical" evidence="7">
    <location>
        <begin position="277"/>
        <end position="298"/>
    </location>
</feature>
<dbReference type="PANTHER" id="PTHR32322">
    <property type="entry name" value="INNER MEMBRANE TRANSPORTER"/>
    <property type="match status" value="1"/>
</dbReference>
<keyword evidence="3" id="KW-1003">Cell membrane</keyword>
<feature type="transmembrane region" description="Helical" evidence="7">
    <location>
        <begin position="7"/>
        <end position="26"/>
    </location>
</feature>
<feature type="transmembrane region" description="Helical" evidence="7">
    <location>
        <begin position="125"/>
        <end position="141"/>
    </location>
</feature>
<feature type="transmembrane region" description="Helical" evidence="7">
    <location>
        <begin position="38"/>
        <end position="59"/>
    </location>
</feature>
<keyword evidence="5 7" id="KW-1133">Transmembrane helix</keyword>
<evidence type="ECO:0000256" key="3">
    <source>
        <dbReference type="ARBA" id="ARBA00022475"/>
    </source>
</evidence>
<comment type="subcellular location">
    <subcellularLocation>
        <location evidence="1">Cell membrane</location>
        <topology evidence="1">Multi-pass membrane protein</topology>
    </subcellularLocation>
</comment>
<organism evidence="9 10">
    <name type="scientific">Acetoanaerobium noterae</name>
    <dbReference type="NCBI Taxonomy" id="745369"/>
    <lineage>
        <taxon>Bacteria</taxon>
        <taxon>Bacillati</taxon>
        <taxon>Bacillota</taxon>
        <taxon>Clostridia</taxon>
        <taxon>Peptostreptococcales</taxon>
        <taxon>Filifactoraceae</taxon>
        <taxon>Acetoanaerobium</taxon>
    </lineage>
</organism>
<proteinExistence type="inferred from homology"/>
<dbReference type="InterPro" id="IPR050638">
    <property type="entry name" value="AA-Vitamin_Transporters"/>
</dbReference>
<gene>
    <name evidence="9" type="ORF">SAMN02745120_0701</name>
</gene>
<evidence type="ECO:0000313" key="9">
    <source>
        <dbReference type="EMBL" id="SKB29248.1"/>
    </source>
</evidence>
<keyword evidence="10" id="KW-1185">Reference proteome</keyword>
<comment type="similarity">
    <text evidence="2">Belongs to the EamA transporter family.</text>
</comment>
<dbReference type="EMBL" id="FUYN01000001">
    <property type="protein sequence ID" value="SKB29248.1"/>
    <property type="molecule type" value="Genomic_DNA"/>
</dbReference>
<evidence type="ECO:0000256" key="4">
    <source>
        <dbReference type="ARBA" id="ARBA00022692"/>
    </source>
</evidence>
<dbReference type="Gene3D" id="1.10.3730.20">
    <property type="match status" value="1"/>
</dbReference>
<dbReference type="PANTHER" id="PTHR32322:SF18">
    <property type="entry name" value="S-ADENOSYLMETHIONINE_S-ADENOSYLHOMOCYSTEINE TRANSPORTER"/>
    <property type="match status" value="1"/>
</dbReference>
<dbReference type="SUPFAM" id="SSF103481">
    <property type="entry name" value="Multidrug resistance efflux transporter EmrE"/>
    <property type="match status" value="2"/>
</dbReference>
<feature type="transmembrane region" description="Helical" evidence="7">
    <location>
        <begin position="254"/>
        <end position="271"/>
    </location>
</feature>
<feature type="transmembrane region" description="Helical" evidence="7">
    <location>
        <begin position="96"/>
        <end position="118"/>
    </location>
</feature>
<feature type="transmembrane region" description="Helical" evidence="7">
    <location>
        <begin position="224"/>
        <end position="242"/>
    </location>
</feature>
<evidence type="ECO:0000259" key="8">
    <source>
        <dbReference type="Pfam" id="PF00892"/>
    </source>
</evidence>
<protein>
    <submittedName>
        <fullName evidence="9">Permease of the drug/metabolite transporter (DMT) superfamily</fullName>
    </submittedName>
</protein>
<dbReference type="Pfam" id="PF00892">
    <property type="entry name" value="EamA"/>
    <property type="match status" value="2"/>
</dbReference>
<feature type="domain" description="EamA" evidence="8">
    <location>
        <begin position="10"/>
        <end position="140"/>
    </location>
</feature>
<dbReference type="OrthoDB" id="37139at2"/>
<feature type="transmembrane region" description="Helical" evidence="7">
    <location>
        <begin position="153"/>
        <end position="172"/>
    </location>
</feature>